<evidence type="ECO:0000256" key="1">
    <source>
        <dbReference type="ARBA" id="ARBA00004430"/>
    </source>
</evidence>
<evidence type="ECO:0000313" key="4">
    <source>
        <dbReference type="EMBL" id="KAK9818528.1"/>
    </source>
</evidence>
<feature type="compositionally biased region" description="Basic residues" evidence="2">
    <location>
        <begin position="294"/>
        <end position="327"/>
    </location>
</feature>
<feature type="compositionally biased region" description="Polar residues" evidence="2">
    <location>
        <begin position="267"/>
        <end position="280"/>
    </location>
</feature>
<protein>
    <recommendedName>
        <fullName evidence="3">F-box/LRR-repeat protein 15-like leucin rich repeat domain-containing protein</fullName>
    </recommendedName>
</protein>
<dbReference type="Proteomes" id="UP001438707">
    <property type="component" value="Unassembled WGS sequence"/>
</dbReference>
<dbReference type="Pfam" id="PF25372">
    <property type="entry name" value="DUF7885"/>
    <property type="match status" value="2"/>
</dbReference>
<evidence type="ECO:0000313" key="5">
    <source>
        <dbReference type="Proteomes" id="UP001438707"/>
    </source>
</evidence>
<dbReference type="EMBL" id="JALJOS010000061">
    <property type="protein sequence ID" value="KAK9818528.1"/>
    <property type="molecule type" value="Genomic_DNA"/>
</dbReference>
<accession>A0AAW1QBM6</accession>
<dbReference type="SMART" id="SM00367">
    <property type="entry name" value="LRR_CC"/>
    <property type="match status" value="10"/>
</dbReference>
<feature type="compositionally biased region" description="Polar residues" evidence="2">
    <location>
        <begin position="98"/>
        <end position="108"/>
    </location>
</feature>
<feature type="compositionally biased region" description="Polar residues" evidence="2">
    <location>
        <begin position="221"/>
        <end position="246"/>
    </location>
</feature>
<feature type="compositionally biased region" description="Low complexity" evidence="2">
    <location>
        <begin position="281"/>
        <end position="292"/>
    </location>
</feature>
<feature type="region of interest" description="Disordered" evidence="2">
    <location>
        <begin position="192"/>
        <end position="352"/>
    </location>
</feature>
<dbReference type="SUPFAM" id="SSF52047">
    <property type="entry name" value="RNI-like"/>
    <property type="match status" value="2"/>
</dbReference>
<evidence type="ECO:0000259" key="3">
    <source>
        <dbReference type="Pfam" id="PF25372"/>
    </source>
</evidence>
<dbReference type="GO" id="GO:0019005">
    <property type="term" value="C:SCF ubiquitin ligase complex"/>
    <property type="evidence" value="ECO:0007669"/>
    <property type="project" value="TreeGrafter"/>
</dbReference>
<name>A0AAW1QBM6_9CHLO</name>
<dbReference type="InterPro" id="IPR001611">
    <property type="entry name" value="Leu-rich_rpt"/>
</dbReference>
<gene>
    <name evidence="4" type="ORF">WJX74_010074</name>
</gene>
<feature type="region of interest" description="Disordered" evidence="2">
    <location>
        <begin position="98"/>
        <end position="156"/>
    </location>
</feature>
<feature type="domain" description="F-box/LRR-repeat protein 15-like leucin rich repeat" evidence="3">
    <location>
        <begin position="704"/>
        <end position="793"/>
    </location>
</feature>
<feature type="compositionally biased region" description="Low complexity" evidence="2">
    <location>
        <begin position="207"/>
        <end position="218"/>
    </location>
</feature>
<keyword evidence="5" id="KW-1185">Reference proteome</keyword>
<dbReference type="Pfam" id="PF13516">
    <property type="entry name" value="LRR_6"/>
    <property type="match status" value="1"/>
</dbReference>
<feature type="compositionally biased region" description="Low complexity" evidence="2">
    <location>
        <begin position="136"/>
        <end position="147"/>
    </location>
</feature>
<reference evidence="4 5" key="1">
    <citation type="journal article" date="2024" name="Nat. Commun.">
        <title>Phylogenomics reveals the evolutionary origins of lichenization in chlorophyte algae.</title>
        <authorList>
            <person name="Puginier C."/>
            <person name="Libourel C."/>
            <person name="Otte J."/>
            <person name="Skaloud P."/>
            <person name="Haon M."/>
            <person name="Grisel S."/>
            <person name="Petersen M."/>
            <person name="Berrin J.G."/>
            <person name="Delaux P.M."/>
            <person name="Dal Grande F."/>
            <person name="Keller J."/>
        </authorList>
    </citation>
    <scope>NUCLEOTIDE SEQUENCE [LARGE SCALE GENOMIC DNA]</scope>
    <source>
        <strain evidence="4 5">SAG 2145</strain>
    </source>
</reference>
<dbReference type="InterPro" id="IPR057207">
    <property type="entry name" value="FBXL15_LRR"/>
</dbReference>
<dbReference type="PANTHER" id="PTHR13318:SF247">
    <property type="entry name" value="GH16156P"/>
    <property type="match status" value="1"/>
</dbReference>
<dbReference type="PANTHER" id="PTHR13318">
    <property type="entry name" value="PARTNER OF PAIRED, ISOFORM B-RELATED"/>
    <property type="match status" value="1"/>
</dbReference>
<dbReference type="InterPro" id="IPR006553">
    <property type="entry name" value="Leu-rich_rpt_Cys-con_subtyp"/>
</dbReference>
<dbReference type="Gene3D" id="3.80.10.10">
    <property type="entry name" value="Ribonuclease Inhibitor"/>
    <property type="match status" value="3"/>
</dbReference>
<comment type="caution">
    <text evidence="4">The sequence shown here is derived from an EMBL/GenBank/DDBJ whole genome shotgun (WGS) entry which is preliminary data.</text>
</comment>
<feature type="domain" description="F-box/LRR-repeat protein 15-like leucin rich repeat" evidence="3">
    <location>
        <begin position="525"/>
        <end position="615"/>
    </location>
</feature>
<proteinExistence type="predicted"/>
<dbReference type="AlphaFoldDB" id="A0AAW1QBM6"/>
<dbReference type="GO" id="GO:0031146">
    <property type="term" value="P:SCF-dependent proteasomal ubiquitin-dependent protein catabolic process"/>
    <property type="evidence" value="ECO:0007669"/>
    <property type="project" value="TreeGrafter"/>
</dbReference>
<dbReference type="GO" id="GO:0005930">
    <property type="term" value="C:axoneme"/>
    <property type="evidence" value="ECO:0007669"/>
    <property type="project" value="UniProtKB-SubCell"/>
</dbReference>
<evidence type="ECO:0000256" key="2">
    <source>
        <dbReference type="SAM" id="MobiDB-lite"/>
    </source>
</evidence>
<dbReference type="InterPro" id="IPR032675">
    <property type="entry name" value="LRR_dom_sf"/>
</dbReference>
<comment type="subcellular location">
    <subcellularLocation>
        <location evidence="1">Cytoplasm</location>
        <location evidence="1">Cytoskeleton</location>
        <location evidence="1">Cilium axoneme</location>
    </subcellularLocation>
</comment>
<organism evidence="4 5">
    <name type="scientific">Apatococcus lobatus</name>
    <dbReference type="NCBI Taxonomy" id="904363"/>
    <lineage>
        <taxon>Eukaryota</taxon>
        <taxon>Viridiplantae</taxon>
        <taxon>Chlorophyta</taxon>
        <taxon>core chlorophytes</taxon>
        <taxon>Trebouxiophyceae</taxon>
        <taxon>Chlorellales</taxon>
        <taxon>Chlorellaceae</taxon>
        <taxon>Apatococcus</taxon>
    </lineage>
</organism>
<sequence length="848" mass="91660">MPLSAAPPASESWAGLTPDLLDSIVQLLQPNDCKHFRLVCTAWQQRLDAAVQELRPLQFEPATICATFRSIRSLDISDLEDVNDHKLAILGQACSAKPTSSTHGQLSISLPAHPPPHAPLRDPHHSPSHAPCPLRSSQSQPLPAAASRVVPTQLQSPLAPTQIPVSVFAAVSPPNLSPPKTSRRRRSYRFIDPSASPVQPISPGNPGKPSSSFHKSPPSDTPSGKSRGSRTPSSKGSKGSHPQTHGRSPGMDRSRNPVSRARRMLRLTSQSSLCSESTYQDDSSAAEGDSSSTRAHKKGASHRLCNQRHHHHQHQPRGLHGPSRRSHGSTNQQGRHHCRDRSPMAESASGASQLRSLSLRNCWRVTNGGLQAVVGVVSLEVLDLGFCPRIDQQGIRSLSGLPHLKQLHLGGLKLCKAVLQALSHLSGLEVLGITKATWPVDHRELLRFRRLASLRSLLLHDNQQLINAQLQTLLHALPRLEHLDVSMCWQLTDEGIAGAALAPSLITLNLSKLPLGDAAAETISNLPHLRELNLMACHLLTDEGLEQLSSKLTCLETLDISSCRRITDEGIQALGALHQLRVLKAHSMSQERVSGIGFAALKGAEHLRKLGAACCPGIDLEGLQAIGQLQTLQDLNLQMYTSGFSLPALTGLRLLTGLRSLNVGGWSLDSSLLQDFAVQMPALTCLEAADCMIKSEALQQIPSMKRLQKLNLKNCSSLSQADAVAIASISNLQSLNLHYCRGLTDASLATLASLPHLSAIDISFCPKITDKGVAVLAKQAALSSLRLHNCKRIRIPPSAEKRHGQVDLTYWKDLADKDHSGANTLTTRISTSLRDIAACIKRRNSSPA</sequence>